<keyword evidence="2 5" id="KW-0808">Transferase</keyword>
<dbReference type="AlphaFoldDB" id="A0A9P4L8A2"/>
<dbReference type="GO" id="GO:0032259">
    <property type="term" value="P:methylation"/>
    <property type="evidence" value="ECO:0007669"/>
    <property type="project" value="UniProtKB-KW"/>
</dbReference>
<comment type="caution">
    <text evidence="7">The sequence shown here is derived from an EMBL/GenBank/DDBJ whole genome shotgun (WGS) entry which is preliminary data.</text>
</comment>
<name>A0A9P4L8A2_9PLEO</name>
<dbReference type="GO" id="GO:0031314">
    <property type="term" value="C:extrinsic component of mitochondrial inner membrane"/>
    <property type="evidence" value="ECO:0007669"/>
    <property type="project" value="UniProtKB-UniRule"/>
</dbReference>
<proteinExistence type="inferred from homology"/>
<keyword evidence="1 5" id="KW-0489">Methyltransferase</keyword>
<feature type="binding site" evidence="5">
    <location>
        <position position="137"/>
    </location>
    <ligand>
        <name>S-adenosyl-L-methionine</name>
        <dbReference type="ChEBI" id="CHEBI:59789"/>
    </ligand>
</feature>
<feature type="compositionally biased region" description="Low complexity" evidence="6">
    <location>
        <begin position="27"/>
        <end position="47"/>
    </location>
</feature>
<evidence type="ECO:0000256" key="2">
    <source>
        <dbReference type="ARBA" id="ARBA00022679"/>
    </source>
</evidence>
<dbReference type="GO" id="GO:0061542">
    <property type="term" value="F:3-demethylubiquinol 3-O-methyltransferase activity"/>
    <property type="evidence" value="ECO:0007669"/>
    <property type="project" value="UniProtKB-UniRule"/>
</dbReference>
<evidence type="ECO:0000256" key="1">
    <source>
        <dbReference type="ARBA" id="ARBA00022603"/>
    </source>
</evidence>
<evidence type="ECO:0000256" key="6">
    <source>
        <dbReference type="SAM" id="MobiDB-lite"/>
    </source>
</evidence>
<comment type="cofactor">
    <cofactor evidence="5">
        <name>Mg(2+)</name>
        <dbReference type="ChEBI" id="CHEBI:18420"/>
    </cofactor>
</comment>
<keyword evidence="4 5" id="KW-0949">S-adenosyl-L-methionine</keyword>
<dbReference type="PANTHER" id="PTHR43464:SF19">
    <property type="entry name" value="UBIQUINONE BIOSYNTHESIS O-METHYLTRANSFERASE, MITOCHONDRIAL"/>
    <property type="match status" value="1"/>
</dbReference>
<keyword evidence="8" id="KW-1185">Reference proteome</keyword>
<feature type="binding site" evidence="5">
    <location>
        <position position="189"/>
    </location>
    <ligand>
        <name>Mg(2+)</name>
        <dbReference type="ChEBI" id="CHEBI:18420"/>
    </ligand>
</feature>
<feature type="region of interest" description="Disordered" evidence="6">
    <location>
        <begin position="27"/>
        <end position="59"/>
    </location>
</feature>
<evidence type="ECO:0000313" key="8">
    <source>
        <dbReference type="Proteomes" id="UP000800039"/>
    </source>
</evidence>
<dbReference type="EC" id="2.1.1.-" evidence="5"/>
<dbReference type="EC" id="2.1.1.114" evidence="5"/>
<dbReference type="CDD" id="cd02440">
    <property type="entry name" value="AdoMet_MTases"/>
    <property type="match status" value="1"/>
</dbReference>
<organism evidence="7 8">
    <name type="scientific">Cucurbitaria berberidis CBS 394.84</name>
    <dbReference type="NCBI Taxonomy" id="1168544"/>
    <lineage>
        <taxon>Eukaryota</taxon>
        <taxon>Fungi</taxon>
        <taxon>Dikarya</taxon>
        <taxon>Ascomycota</taxon>
        <taxon>Pezizomycotina</taxon>
        <taxon>Dothideomycetes</taxon>
        <taxon>Pleosporomycetidae</taxon>
        <taxon>Pleosporales</taxon>
        <taxon>Pleosporineae</taxon>
        <taxon>Cucurbitariaceae</taxon>
        <taxon>Cucurbitaria</taxon>
    </lineage>
</organism>
<dbReference type="OrthoDB" id="3265906at2759"/>
<feature type="binding site" evidence="5">
    <location>
        <position position="193"/>
    </location>
    <ligand>
        <name>Mg(2+)</name>
        <dbReference type="ChEBI" id="CHEBI:18420"/>
    </ligand>
</feature>
<dbReference type="InterPro" id="IPR010233">
    <property type="entry name" value="UbiG_MeTrfase"/>
</dbReference>
<comment type="catalytic activity">
    <reaction evidence="5">
        <text>a 3-demethylubiquinol + S-adenosyl-L-methionine = a ubiquinol + S-adenosyl-L-homocysteine + H(+)</text>
        <dbReference type="Rhea" id="RHEA:44380"/>
        <dbReference type="Rhea" id="RHEA-COMP:9566"/>
        <dbReference type="Rhea" id="RHEA-COMP:10914"/>
        <dbReference type="ChEBI" id="CHEBI:15378"/>
        <dbReference type="ChEBI" id="CHEBI:17976"/>
        <dbReference type="ChEBI" id="CHEBI:57856"/>
        <dbReference type="ChEBI" id="CHEBI:59789"/>
        <dbReference type="ChEBI" id="CHEBI:84422"/>
        <dbReference type="EC" id="2.1.1.64"/>
    </reaction>
</comment>
<keyword evidence="5" id="KW-0460">Magnesium</keyword>
<feature type="binding site" evidence="5">
    <location>
        <position position="188"/>
    </location>
    <ligand>
        <name>S-adenosyl-L-methionine</name>
        <dbReference type="ChEBI" id="CHEBI:59789"/>
    </ligand>
</feature>
<evidence type="ECO:0000313" key="7">
    <source>
        <dbReference type="EMBL" id="KAF1845074.1"/>
    </source>
</evidence>
<dbReference type="InterPro" id="IPR029063">
    <property type="entry name" value="SAM-dependent_MTases_sf"/>
</dbReference>
<dbReference type="GO" id="GO:0010420">
    <property type="term" value="F:polyprenyldihydroxybenzoate methyltransferase activity"/>
    <property type="evidence" value="ECO:0007669"/>
    <property type="project" value="UniProtKB-UniRule"/>
</dbReference>
<feature type="binding site" evidence="5">
    <location>
        <position position="90"/>
    </location>
    <ligand>
        <name>S-adenosyl-L-methionine</name>
        <dbReference type="ChEBI" id="CHEBI:59789"/>
    </ligand>
</feature>
<reference evidence="7" key="1">
    <citation type="submission" date="2020-01" db="EMBL/GenBank/DDBJ databases">
        <authorList>
            <consortium name="DOE Joint Genome Institute"/>
            <person name="Haridas S."/>
            <person name="Albert R."/>
            <person name="Binder M."/>
            <person name="Bloem J."/>
            <person name="Labutti K."/>
            <person name="Salamov A."/>
            <person name="Andreopoulos B."/>
            <person name="Baker S.E."/>
            <person name="Barry K."/>
            <person name="Bills G."/>
            <person name="Bluhm B.H."/>
            <person name="Cannon C."/>
            <person name="Castanera R."/>
            <person name="Culley D.E."/>
            <person name="Daum C."/>
            <person name="Ezra D."/>
            <person name="Gonzalez J.B."/>
            <person name="Henrissat B."/>
            <person name="Kuo A."/>
            <person name="Liang C."/>
            <person name="Lipzen A."/>
            <person name="Lutzoni F."/>
            <person name="Magnuson J."/>
            <person name="Mondo S."/>
            <person name="Nolan M."/>
            <person name="Ohm R."/>
            <person name="Pangilinan J."/>
            <person name="Park H.-J."/>
            <person name="Ramirez L."/>
            <person name="Alfaro M."/>
            <person name="Sun H."/>
            <person name="Tritt A."/>
            <person name="Yoshinaga Y."/>
            <person name="Zwiers L.-H."/>
            <person name="Turgeon B.G."/>
            <person name="Goodwin S.B."/>
            <person name="Spatafora J.W."/>
            <person name="Crous P.W."/>
            <person name="Grigoriev I.V."/>
        </authorList>
    </citation>
    <scope>NUCLEOTIDE SEQUENCE</scope>
    <source>
        <strain evidence="7">CBS 394.84</strain>
    </source>
</reference>
<dbReference type="EC" id="2.1.1.64" evidence="5"/>
<comment type="catalytic activity">
    <reaction evidence="5">
        <text>a 3-demethylubiquinone + S-adenosyl-L-methionine = a ubiquinone + S-adenosyl-L-homocysteine</text>
        <dbReference type="Rhea" id="RHEA:81215"/>
        <dbReference type="Rhea" id="RHEA-COMP:9565"/>
        <dbReference type="Rhea" id="RHEA-COMP:19654"/>
        <dbReference type="ChEBI" id="CHEBI:16389"/>
        <dbReference type="ChEBI" id="CHEBI:57856"/>
        <dbReference type="ChEBI" id="CHEBI:59789"/>
        <dbReference type="ChEBI" id="CHEBI:231825"/>
    </reaction>
</comment>
<gene>
    <name evidence="5" type="primary">COQ3</name>
    <name evidence="7" type="ORF">K460DRAFT_376580</name>
</gene>
<keyword evidence="5" id="KW-0999">Mitochondrion inner membrane</keyword>
<sequence>MKPQNPARALRSIRGYLSPNLQRHSLSRSTSLRLAPATASQAFSSTTSRHHNPTNSTVDPTEVSHFNALASSWWDPHGPSRLLHLMNPLRHGFITQCLSSSPPASHKLRFLDVGCGGGIFAESAARLPSTLSVTAIDPTPEVLKIAEGHKKRDPILAAPGKLTYLNTSIEQLPRPKTPTEAYDVVTLFEVLEHVHAPGPFLEQLLPHVKPGGWLIMSTISRTWTSWFITNVMAEDVLGMVPKGTHEWSKYVNEEELRSWFAKQPGWGSAKSLGTMYIPGLGWKEVSGGEQWGNYFFGVRRDA</sequence>
<protein>
    <recommendedName>
        <fullName evidence="5">Ubiquinone biosynthesis O-methyltransferase, mitochondrial</fullName>
    </recommendedName>
    <alternativeName>
        <fullName evidence="5">3-demethylubiquinol 3-O-methyltransferase</fullName>
        <ecNumber evidence="5">2.1.1.64</ecNumber>
    </alternativeName>
    <alternativeName>
        <fullName evidence="5">3-demethylubiquinone 3-O-methyltransferase</fullName>
        <ecNumber evidence="5">2.1.1.-</ecNumber>
    </alternativeName>
    <alternativeName>
        <fullName evidence="5">Polyprenyldihydroxybenzoate methyltransferase</fullName>
        <ecNumber evidence="5">2.1.1.114</ecNumber>
    </alternativeName>
</protein>
<dbReference type="EMBL" id="ML976616">
    <property type="protein sequence ID" value="KAF1845074.1"/>
    <property type="molecule type" value="Genomic_DNA"/>
</dbReference>
<dbReference type="SUPFAM" id="SSF53335">
    <property type="entry name" value="S-adenosyl-L-methionine-dependent methyltransferases"/>
    <property type="match status" value="1"/>
</dbReference>
<dbReference type="PANTHER" id="PTHR43464">
    <property type="entry name" value="METHYLTRANSFERASE"/>
    <property type="match status" value="1"/>
</dbReference>
<feature type="binding site" evidence="5">
    <location>
        <position position="192"/>
    </location>
    <ligand>
        <name>Mg(2+)</name>
        <dbReference type="ChEBI" id="CHEBI:18420"/>
    </ligand>
</feature>
<accession>A0A9P4L8A2</accession>
<dbReference type="HAMAP" id="MF_00472">
    <property type="entry name" value="UbiG"/>
    <property type="match status" value="1"/>
</dbReference>
<comment type="catalytic activity">
    <reaction evidence="5">
        <text>a 3,4-dihydroxy-5-(all-trans-polyprenyl)benzoate + S-adenosyl-L-methionine = a 4-hydroxy-3-methoxy-5-(all-trans-polyprenyl)benzoate + S-adenosyl-L-homocysteine + H(+)</text>
        <dbReference type="Rhea" id="RHEA:44452"/>
        <dbReference type="Rhea" id="RHEA-COMP:10930"/>
        <dbReference type="Rhea" id="RHEA-COMP:10931"/>
        <dbReference type="ChEBI" id="CHEBI:15378"/>
        <dbReference type="ChEBI" id="CHEBI:57856"/>
        <dbReference type="ChEBI" id="CHEBI:59789"/>
        <dbReference type="ChEBI" id="CHEBI:64694"/>
        <dbReference type="ChEBI" id="CHEBI:84443"/>
        <dbReference type="EC" id="2.1.1.114"/>
    </reaction>
</comment>
<keyword evidence="5" id="KW-0479">Metal-binding</keyword>
<comment type="function">
    <text evidence="5">O-methyltransferase required for two non-consecutive steps during ubiquinone biosynthesis. Catalyzes the 2 O-methylation of 3,4-dihydroxy-5-(all-trans-polyprenyl)benzoic acid into 4-hydroxy-3-methoxy-5-(all-trans-polyprenyl)benzoic acid. Also catalyzes the last step of ubiquinone biosynthesis by mediating methylation of 3-demethylubiquinone into ubiquinone. Also able to mediate the methylation of 3-demethylubiquinol into ubiquinol.</text>
</comment>
<dbReference type="NCBIfam" id="TIGR01983">
    <property type="entry name" value="UbiG"/>
    <property type="match status" value="1"/>
</dbReference>
<dbReference type="GO" id="GO:0046872">
    <property type="term" value="F:metal ion binding"/>
    <property type="evidence" value="ECO:0007669"/>
    <property type="project" value="UniProtKB-KW"/>
</dbReference>
<evidence type="ECO:0000256" key="3">
    <source>
        <dbReference type="ARBA" id="ARBA00022688"/>
    </source>
</evidence>
<comment type="subunit">
    <text evidence="5">Component of a multi-subunit COQ enzyme complex, composed of at least COQ3, COQ4, COQ5, COQ6, COQ7 and COQ9.</text>
</comment>
<dbReference type="Gene3D" id="3.40.50.150">
    <property type="entry name" value="Vaccinia Virus protein VP39"/>
    <property type="match status" value="1"/>
</dbReference>
<feature type="binding site" evidence="5">
    <location>
        <position position="114"/>
    </location>
    <ligand>
        <name>S-adenosyl-L-methionine</name>
        <dbReference type="ChEBI" id="CHEBI:59789"/>
    </ligand>
</feature>
<keyword evidence="3 5" id="KW-0831">Ubiquinone biosynthesis</keyword>
<comment type="pathway">
    <text evidence="5">Cofactor biosynthesis; ubiquinone biosynthesis.</text>
</comment>
<evidence type="ECO:0000256" key="5">
    <source>
        <dbReference type="HAMAP-Rule" id="MF_03190"/>
    </source>
</evidence>
<comment type="similarity">
    <text evidence="5">Belongs to the class I-like SAM-binding methyltransferase superfamily. UbiG/COQ3 family.</text>
</comment>
<evidence type="ECO:0000256" key="4">
    <source>
        <dbReference type="ARBA" id="ARBA00022691"/>
    </source>
</evidence>
<comment type="subcellular location">
    <subcellularLocation>
        <location evidence="5">Mitochondrion inner membrane</location>
        <topology evidence="5">Peripheral membrane protein</topology>
        <orientation evidence="5">Matrix side</orientation>
    </subcellularLocation>
</comment>
<dbReference type="Proteomes" id="UP000800039">
    <property type="component" value="Unassembled WGS sequence"/>
</dbReference>
<keyword evidence="5" id="KW-0496">Mitochondrion</keyword>
<dbReference type="Pfam" id="PF13489">
    <property type="entry name" value="Methyltransf_23"/>
    <property type="match status" value="1"/>
</dbReference>
<keyword evidence="5" id="KW-0472">Membrane</keyword>